<protein>
    <recommendedName>
        <fullName evidence="2">Phosducin domain-containing protein</fullName>
    </recommendedName>
</protein>
<evidence type="ECO:0000256" key="1">
    <source>
        <dbReference type="ARBA" id="ARBA00009686"/>
    </source>
</evidence>
<dbReference type="OMA" id="IDQEMNK"/>
<dbReference type="AlphaFoldDB" id="A7SEK3"/>
<dbReference type="InterPro" id="IPR024253">
    <property type="entry name" value="Phosducin_thioredoxin-like_dom"/>
</dbReference>
<dbReference type="GO" id="GO:0000226">
    <property type="term" value="P:microtubule cytoskeleton organization"/>
    <property type="evidence" value="ECO:0000318"/>
    <property type="project" value="GO_Central"/>
</dbReference>
<evidence type="ECO:0000259" key="2">
    <source>
        <dbReference type="Pfam" id="PF02114"/>
    </source>
</evidence>
<dbReference type="CDD" id="cd02989">
    <property type="entry name" value="Phd_like_TxnDC9"/>
    <property type="match status" value="1"/>
</dbReference>
<dbReference type="PhylomeDB" id="A7SEK3"/>
<feature type="non-terminal residue" evidence="3">
    <location>
        <position position="162"/>
    </location>
</feature>
<evidence type="ECO:0000313" key="3">
    <source>
        <dbReference type="EMBL" id="EDO37877.1"/>
    </source>
</evidence>
<comment type="similarity">
    <text evidence="1">Belongs to the phosducin family.</text>
</comment>
<dbReference type="HOGENOM" id="CLU_072378_2_0_1"/>
<keyword evidence="4" id="KW-1185">Reference proteome</keyword>
<dbReference type="PANTHER" id="PTHR21148">
    <property type="entry name" value="THIOREDOXIN DOMAIN-CONTAINING PROTEIN 9"/>
    <property type="match status" value="1"/>
</dbReference>
<dbReference type="InterPro" id="IPR036249">
    <property type="entry name" value="Thioredoxin-like_sf"/>
</dbReference>
<dbReference type="EMBL" id="DS469637">
    <property type="protein sequence ID" value="EDO37877.1"/>
    <property type="molecule type" value="Genomic_DNA"/>
</dbReference>
<dbReference type="STRING" id="45351.A7SEK3"/>
<reference evidence="3 4" key="1">
    <citation type="journal article" date="2007" name="Science">
        <title>Sea anemone genome reveals ancestral eumetazoan gene repertoire and genomic organization.</title>
        <authorList>
            <person name="Putnam N.H."/>
            <person name="Srivastava M."/>
            <person name="Hellsten U."/>
            <person name="Dirks B."/>
            <person name="Chapman J."/>
            <person name="Salamov A."/>
            <person name="Terry A."/>
            <person name="Shapiro H."/>
            <person name="Lindquist E."/>
            <person name="Kapitonov V.V."/>
            <person name="Jurka J."/>
            <person name="Genikhovich G."/>
            <person name="Grigoriev I.V."/>
            <person name="Lucas S.M."/>
            <person name="Steele R.E."/>
            <person name="Finnerty J.R."/>
            <person name="Technau U."/>
            <person name="Martindale M.Q."/>
            <person name="Rokhsar D.S."/>
        </authorList>
    </citation>
    <scope>NUCLEOTIDE SEQUENCE [LARGE SCALE GENOMIC DNA]</scope>
    <source>
        <strain evidence="4">CH2 X CH6</strain>
    </source>
</reference>
<proteinExistence type="inferred from homology"/>
<dbReference type="Pfam" id="PF02114">
    <property type="entry name" value="Phosducin"/>
    <property type="match status" value="1"/>
</dbReference>
<dbReference type="InParanoid" id="A7SEK3"/>
<dbReference type="eggNOG" id="KOG1672">
    <property type="taxonomic scope" value="Eukaryota"/>
</dbReference>
<sequence>MEDAIGRTVLQATQMVEEQVDAELNRLEKMTGDELEELREKRMQQMKKMQQQKQEWVHKGHGTYSEIPSEPDFFPMTKDSPRLVVHFYRDETFRCKIVDKHLALLAPKHMETKFVKIDVSKCKFLCERLSIKMLPAILLVKDGKFVDRIVGFDELGGHDDFS</sequence>
<feature type="domain" description="Phosducin" evidence="2">
    <location>
        <begin position="23"/>
        <end position="155"/>
    </location>
</feature>
<dbReference type="KEGG" id="nve:5509440"/>
<gene>
    <name evidence="3" type="ORF">NEMVEDRAFT_v1g115443</name>
</gene>
<dbReference type="SUPFAM" id="SSF52833">
    <property type="entry name" value="Thioredoxin-like"/>
    <property type="match status" value="1"/>
</dbReference>
<accession>A7SEK3</accession>
<organism evidence="3 4">
    <name type="scientific">Nematostella vectensis</name>
    <name type="common">Starlet sea anemone</name>
    <dbReference type="NCBI Taxonomy" id="45351"/>
    <lineage>
        <taxon>Eukaryota</taxon>
        <taxon>Metazoa</taxon>
        <taxon>Cnidaria</taxon>
        <taxon>Anthozoa</taxon>
        <taxon>Hexacorallia</taxon>
        <taxon>Actiniaria</taxon>
        <taxon>Edwardsiidae</taxon>
        <taxon>Nematostella</taxon>
    </lineage>
</organism>
<dbReference type="OrthoDB" id="10257948at2759"/>
<dbReference type="Gene3D" id="3.40.30.10">
    <property type="entry name" value="Glutaredoxin"/>
    <property type="match status" value="1"/>
</dbReference>
<evidence type="ECO:0000313" key="4">
    <source>
        <dbReference type="Proteomes" id="UP000001593"/>
    </source>
</evidence>
<dbReference type="Proteomes" id="UP000001593">
    <property type="component" value="Unassembled WGS sequence"/>
</dbReference>
<dbReference type="GO" id="GO:0005737">
    <property type="term" value="C:cytoplasm"/>
    <property type="evidence" value="ECO:0000318"/>
    <property type="project" value="GO_Central"/>
</dbReference>
<name>A7SEK3_NEMVE</name>